<evidence type="ECO:0000256" key="3">
    <source>
        <dbReference type="RuleBase" id="RU000363"/>
    </source>
</evidence>
<dbReference type="InterPro" id="IPR036291">
    <property type="entry name" value="NAD(P)-bd_dom_sf"/>
</dbReference>
<dbReference type="RefSeq" id="WP_249996013.1">
    <property type="nucleotide sequence ID" value="NZ_CP116221.1"/>
</dbReference>
<dbReference type="Pfam" id="PF00106">
    <property type="entry name" value="adh_short"/>
    <property type="match status" value="1"/>
</dbReference>
<dbReference type="InterPro" id="IPR002347">
    <property type="entry name" value="SDR_fam"/>
</dbReference>
<dbReference type="EMBL" id="CP116221">
    <property type="protein sequence ID" value="WCO01008.1"/>
    <property type="molecule type" value="Genomic_DNA"/>
</dbReference>
<proteinExistence type="inferred from homology"/>
<dbReference type="PANTHER" id="PTHR42901:SF1">
    <property type="entry name" value="ALCOHOL DEHYDROGENASE"/>
    <property type="match status" value="1"/>
</dbReference>
<dbReference type="Proteomes" id="UP001202717">
    <property type="component" value="Chromosome"/>
</dbReference>
<dbReference type="CDD" id="cd05233">
    <property type="entry name" value="SDR_c"/>
    <property type="match status" value="1"/>
</dbReference>
<sequence length="229" mass="25467">MSQSKNIIITGTSRGIGFELVHLFANQGHNVLALSRNAQPVSNLHFDNITSFSFDLCEEEDYKKVEQFIQNEWKHVDVLINNAGLLLNKPFSETTFKDFTKVYETNVFGVSEMTRVVIPFMKNNSHVVTVSSMGGIQGSMKFPGLAAYSSSKGAVITLSELLAEEYKDTGPQFNVLALGAVQTEMLKEAFPDYQAPTTAKEMAEYIHEFSLKGNKYYNGKVLQVSNSTP</sequence>
<dbReference type="PRINTS" id="PR00080">
    <property type="entry name" value="SDRFAMILY"/>
</dbReference>
<keyword evidence="2" id="KW-0560">Oxidoreductase</keyword>
<organism evidence="4 5">
    <name type="scientific">Psychroserpens ponticola</name>
    <dbReference type="NCBI Taxonomy" id="2932268"/>
    <lineage>
        <taxon>Bacteria</taxon>
        <taxon>Pseudomonadati</taxon>
        <taxon>Bacteroidota</taxon>
        <taxon>Flavobacteriia</taxon>
        <taxon>Flavobacteriales</taxon>
        <taxon>Flavobacteriaceae</taxon>
        <taxon>Psychroserpens</taxon>
    </lineage>
</organism>
<dbReference type="SUPFAM" id="SSF51735">
    <property type="entry name" value="NAD(P)-binding Rossmann-fold domains"/>
    <property type="match status" value="1"/>
</dbReference>
<accession>A0ABY7RVK3</accession>
<keyword evidence="5" id="KW-1185">Reference proteome</keyword>
<evidence type="ECO:0000256" key="1">
    <source>
        <dbReference type="ARBA" id="ARBA00006484"/>
    </source>
</evidence>
<dbReference type="PRINTS" id="PR00081">
    <property type="entry name" value="GDHRDH"/>
</dbReference>
<evidence type="ECO:0000256" key="2">
    <source>
        <dbReference type="ARBA" id="ARBA00023002"/>
    </source>
</evidence>
<comment type="similarity">
    <text evidence="1 3">Belongs to the short-chain dehydrogenases/reductases (SDR) family.</text>
</comment>
<gene>
    <name evidence="4" type="ORF">MUN68_013125</name>
</gene>
<dbReference type="PANTHER" id="PTHR42901">
    <property type="entry name" value="ALCOHOL DEHYDROGENASE"/>
    <property type="match status" value="1"/>
</dbReference>
<evidence type="ECO:0000313" key="4">
    <source>
        <dbReference type="EMBL" id="WCO01008.1"/>
    </source>
</evidence>
<name>A0ABY7RVK3_9FLAO</name>
<evidence type="ECO:0000313" key="5">
    <source>
        <dbReference type="Proteomes" id="UP001202717"/>
    </source>
</evidence>
<dbReference type="Gene3D" id="3.40.50.720">
    <property type="entry name" value="NAD(P)-binding Rossmann-like Domain"/>
    <property type="match status" value="1"/>
</dbReference>
<protein>
    <submittedName>
        <fullName evidence="4">SDR family oxidoreductase</fullName>
    </submittedName>
</protein>
<reference evidence="4 5" key="1">
    <citation type="submission" date="2023-01" db="EMBL/GenBank/DDBJ databases">
        <title>Psychroserpens ponticola sp. nov., isolated from seawater.</title>
        <authorList>
            <person name="Kristyanto S."/>
            <person name="Jung J."/>
            <person name="Kim J.M."/>
            <person name="Jeon C.O."/>
        </authorList>
    </citation>
    <scope>NUCLEOTIDE SEQUENCE [LARGE SCALE GENOMIC DNA]</scope>
    <source>
        <strain evidence="4 5">MSW6</strain>
    </source>
</reference>